<comment type="caution">
    <text evidence="3">The sequence shown here is derived from an EMBL/GenBank/DDBJ whole genome shotgun (WGS) entry which is preliminary data.</text>
</comment>
<dbReference type="Proteomes" id="UP000053127">
    <property type="component" value="Unassembled WGS sequence"/>
</dbReference>
<feature type="region of interest" description="Disordered" evidence="1">
    <location>
        <begin position="184"/>
        <end position="204"/>
    </location>
</feature>
<reference evidence="3 4" key="1">
    <citation type="submission" date="2015-10" db="EMBL/GenBank/DDBJ databases">
        <title>Draft genome sequence of Streptomyces yokosukanensis DSM 40224, type strain for the species Streptomyces yokosukanensis.</title>
        <authorList>
            <person name="Ruckert C."/>
            <person name="Winkler A."/>
            <person name="Kalinowski J."/>
            <person name="Kampfer P."/>
            <person name="Glaeser S."/>
        </authorList>
    </citation>
    <scope>NUCLEOTIDE SEQUENCE [LARGE SCALE GENOMIC DNA]</scope>
    <source>
        <strain evidence="3 4">DSM 40224</strain>
    </source>
</reference>
<accession>A0A101NKZ1</accession>
<evidence type="ECO:0000313" key="4">
    <source>
        <dbReference type="Proteomes" id="UP000053127"/>
    </source>
</evidence>
<feature type="compositionally biased region" description="Polar residues" evidence="1">
    <location>
        <begin position="186"/>
        <end position="204"/>
    </location>
</feature>
<name>A0A101NKZ1_9ACTN</name>
<keyword evidence="4" id="KW-1185">Reference proteome</keyword>
<protein>
    <submittedName>
        <fullName evidence="3">Uncharacterized protein</fullName>
    </submittedName>
</protein>
<dbReference type="EMBL" id="LMWN01000115">
    <property type="protein sequence ID" value="KUM95185.1"/>
    <property type="molecule type" value="Genomic_DNA"/>
</dbReference>
<evidence type="ECO:0000313" key="3">
    <source>
        <dbReference type="EMBL" id="KUM95185.1"/>
    </source>
</evidence>
<organism evidence="3 4">
    <name type="scientific">Streptomyces yokosukanensis</name>
    <dbReference type="NCBI Taxonomy" id="67386"/>
    <lineage>
        <taxon>Bacteria</taxon>
        <taxon>Bacillati</taxon>
        <taxon>Actinomycetota</taxon>
        <taxon>Actinomycetes</taxon>
        <taxon>Kitasatosporales</taxon>
        <taxon>Streptomycetaceae</taxon>
        <taxon>Streptomyces</taxon>
    </lineage>
</organism>
<feature type="transmembrane region" description="Helical" evidence="2">
    <location>
        <begin position="160"/>
        <end position="179"/>
    </location>
</feature>
<sequence length="204" mass="21276">MVQLTETLHIAMSLLGGPRLVALGLSADESKSFGRTPVGSFRIATGDVVAEPRRAQGHVQGVSSSGVTDTDAPRANRDLLIWSWIFAVPAIGGFLLALGLMLFPSSFDNDGAFQKPMSCGVPALFDRQAFTKQHYGPDGELGELGTSGCDATVAAREHQAVGALAVATPLGLLALTLHLHRRTATGQRAGNQDQTATAASSHST</sequence>
<dbReference type="AlphaFoldDB" id="A0A101NKZ1"/>
<keyword evidence="2" id="KW-0812">Transmembrane</keyword>
<feature type="transmembrane region" description="Helical" evidence="2">
    <location>
        <begin position="79"/>
        <end position="103"/>
    </location>
</feature>
<keyword evidence="2" id="KW-0472">Membrane</keyword>
<evidence type="ECO:0000256" key="2">
    <source>
        <dbReference type="SAM" id="Phobius"/>
    </source>
</evidence>
<proteinExistence type="predicted"/>
<gene>
    <name evidence="3" type="ORF">AQI95_43425</name>
</gene>
<keyword evidence="2" id="KW-1133">Transmembrane helix</keyword>
<evidence type="ECO:0000256" key="1">
    <source>
        <dbReference type="SAM" id="MobiDB-lite"/>
    </source>
</evidence>